<dbReference type="RefSeq" id="WP_068557539.1">
    <property type="nucleotide sequence ID" value="NZ_BKEE01000024.1"/>
</dbReference>
<name>A0A7H2PQR3_9GAMM</name>
<accession>A0A7H2PQR3</accession>
<evidence type="ECO:0000313" key="2">
    <source>
        <dbReference type="EMBL" id="QNX05196.1"/>
    </source>
</evidence>
<dbReference type="EMBL" id="CP061561">
    <property type="protein sequence ID" value="QNX05196.1"/>
    <property type="molecule type" value="Genomic_DNA"/>
</dbReference>
<organism evidence="2 3">
    <name type="scientific">Acinetobacter seifertii</name>
    <dbReference type="NCBI Taxonomy" id="1530123"/>
    <lineage>
        <taxon>Bacteria</taxon>
        <taxon>Pseudomonadati</taxon>
        <taxon>Pseudomonadota</taxon>
        <taxon>Gammaproteobacteria</taxon>
        <taxon>Moraxellales</taxon>
        <taxon>Moraxellaceae</taxon>
        <taxon>Acinetobacter</taxon>
        <taxon>Acinetobacter calcoaceticus/baumannii complex</taxon>
    </lineage>
</organism>
<dbReference type="InterPro" id="IPR001584">
    <property type="entry name" value="Integrase_cat-core"/>
</dbReference>
<dbReference type="AlphaFoldDB" id="A0A7H2PQR3"/>
<evidence type="ECO:0000259" key="1">
    <source>
        <dbReference type="PROSITE" id="PS50994"/>
    </source>
</evidence>
<dbReference type="InterPro" id="IPR015378">
    <property type="entry name" value="Transposase-like_Mu_C"/>
</dbReference>
<dbReference type="InterPro" id="IPR036397">
    <property type="entry name" value="RNaseH_sf"/>
</dbReference>
<dbReference type="Gene3D" id="3.30.420.10">
    <property type="entry name" value="Ribonuclease H-like superfamily/Ribonuclease H"/>
    <property type="match status" value="1"/>
</dbReference>
<sequence>MENNSKDTPISLNREQLDFSVGASVIHIPSGKTYKIKRQIDFSYIECQCAETGRVEVLPLLSLAKANYPVEMNYPDLNNIEPNAWKEAERRYNLILPLLNRAVSGRKEIEEYAKEKGLGYVTLYRWFRVYKATGAVTSLIPKQRGWQEGNSRLTPEQDKIINDAIQEYYLSSQRLSQQEVFKQVKIVCSQNNIPRPTQNSVRKRILELSAKAVLYGRGQPKKAKDKFSPKAGKFPNVFYPLDVIQIDHTPVDLMLVDDVNRQSIGRPWVTFAIDVYSRMILGYYLSLDAPSETSVAMCIAHAVLPKEEWLAAKEIDGEWRVWGIPKKIHVDNGPDFRTETLRRACLEYDITLEFRPVKVPNYGGHIERLVGTFMEKVHRLKGTTFSNIKERAEYDSEKYACMTFDEAERWILKQIVMIYHKEIHSALAMSPTSKWRDGIFGTGDEIGCGLPHVPANPKTVMLDFMPFEERTIQNTGVTWDGVRYFDFILAPYIGLQGEDGKARKYIFRRDPRDISIIYFLNPDTKNYIPIPVANQNLPSTSLWQLRASKKRLKERGLKDYNEHQIIETLIEMQQLVENAEAQTKKMRRIRQRSKIHQKNITPVQPIEKQQRPENVVTPKMDGLLDADVIQPFEDIQ</sequence>
<proteinExistence type="predicted"/>
<dbReference type="Pfam" id="PF09299">
    <property type="entry name" value="Mu-transpos_C"/>
    <property type="match status" value="1"/>
</dbReference>
<dbReference type="InterPro" id="IPR012337">
    <property type="entry name" value="RNaseH-like_sf"/>
</dbReference>
<feature type="domain" description="Integrase catalytic" evidence="1">
    <location>
        <begin position="231"/>
        <end position="439"/>
    </location>
</feature>
<protein>
    <submittedName>
        <fullName evidence="2">Transposase</fullName>
    </submittedName>
</protein>
<dbReference type="PROSITE" id="PS50994">
    <property type="entry name" value="INTEGRASE"/>
    <property type="match status" value="1"/>
</dbReference>
<dbReference type="Proteomes" id="UP000516862">
    <property type="component" value="Chromosome"/>
</dbReference>
<dbReference type="SUPFAM" id="SSF53098">
    <property type="entry name" value="Ribonuclease H-like"/>
    <property type="match status" value="1"/>
</dbReference>
<dbReference type="GO" id="GO:0015074">
    <property type="term" value="P:DNA integration"/>
    <property type="evidence" value="ECO:0007669"/>
    <property type="project" value="InterPro"/>
</dbReference>
<gene>
    <name evidence="2" type="ORF">IC796_18265</name>
</gene>
<evidence type="ECO:0000313" key="3">
    <source>
        <dbReference type="Proteomes" id="UP000516862"/>
    </source>
</evidence>
<reference evidence="3" key="1">
    <citation type="submission" date="2020-09" db="EMBL/GenBank/DDBJ databases">
        <title>Clinical and molecular characterization of Acinetobacter seifertii in Taiwan.</title>
        <authorList>
            <person name="Li L.-H."/>
            <person name="Yang Y.-S."/>
            <person name="Sun J.-R."/>
            <person name="Huang T.-W."/>
            <person name="Huang W.-C."/>
            <person name="Wang Y.-C."/>
            <person name="Kuo T.-H."/>
            <person name="Kuo S.-C."/>
            <person name="Chen T.-L."/>
        </authorList>
    </citation>
    <scope>NUCLEOTIDE SEQUENCE [LARGE SCALE GENOMIC DNA]</scope>
    <source>
        <strain evidence="3">AS73</strain>
    </source>
</reference>
<reference evidence="2 3" key="2">
    <citation type="submission" date="2020-09" db="EMBL/GenBank/DDBJ databases">
        <authorList>
            <person name="Chen F.-J."/>
            <person name="Lee Y.-T."/>
        </authorList>
    </citation>
    <scope>NUCLEOTIDE SEQUENCE [LARGE SCALE GENOMIC DNA]</scope>
    <source>
        <strain evidence="2 3">AS73</strain>
    </source>
</reference>
<dbReference type="GO" id="GO:0003676">
    <property type="term" value="F:nucleic acid binding"/>
    <property type="evidence" value="ECO:0007669"/>
    <property type="project" value="InterPro"/>
</dbReference>